<evidence type="ECO:0000256" key="1">
    <source>
        <dbReference type="ARBA" id="ARBA00004123"/>
    </source>
</evidence>
<evidence type="ECO:0000313" key="7">
    <source>
        <dbReference type="EMBL" id="ODQ65819.1"/>
    </source>
</evidence>
<accession>A0A1E3PK68</accession>
<dbReference type="InterPro" id="IPR022784">
    <property type="entry name" value="Ribosome_bgen_Alb1"/>
</dbReference>
<dbReference type="EMBL" id="KV454409">
    <property type="protein sequence ID" value="ODQ65819.1"/>
    <property type="molecule type" value="Genomic_DNA"/>
</dbReference>
<dbReference type="OrthoDB" id="5304887at2759"/>
<sequence>MQAFDKAASFVEVQDVKRSKSFGRLKIIDERRKTWDEVNVKVDTSAAAADIALPVAPKKFTNKFAALLGDDSDDEVKEDLKEDDWEDEDL</sequence>
<organism evidence="7 8">
    <name type="scientific">Nadsonia fulvescens var. elongata DSM 6958</name>
    <dbReference type="NCBI Taxonomy" id="857566"/>
    <lineage>
        <taxon>Eukaryota</taxon>
        <taxon>Fungi</taxon>
        <taxon>Dikarya</taxon>
        <taxon>Ascomycota</taxon>
        <taxon>Saccharomycotina</taxon>
        <taxon>Dipodascomycetes</taxon>
        <taxon>Dipodascales</taxon>
        <taxon>Dipodascales incertae sedis</taxon>
        <taxon>Nadsonia</taxon>
    </lineage>
</organism>
<evidence type="ECO:0000256" key="6">
    <source>
        <dbReference type="ARBA" id="ARBA00023242"/>
    </source>
</evidence>
<keyword evidence="4" id="KW-0963">Cytoplasm</keyword>
<keyword evidence="3" id="KW-0813">Transport</keyword>
<keyword evidence="5" id="KW-0690">Ribosome biogenesis</keyword>
<keyword evidence="8" id="KW-1185">Reference proteome</keyword>
<evidence type="ECO:0000256" key="2">
    <source>
        <dbReference type="ARBA" id="ARBA00004496"/>
    </source>
</evidence>
<name>A0A1E3PK68_9ASCO</name>
<reference evidence="7 8" key="1">
    <citation type="journal article" date="2016" name="Proc. Natl. Acad. Sci. U.S.A.">
        <title>Comparative genomics of biotechnologically important yeasts.</title>
        <authorList>
            <person name="Riley R."/>
            <person name="Haridas S."/>
            <person name="Wolfe K.H."/>
            <person name="Lopes M.R."/>
            <person name="Hittinger C.T."/>
            <person name="Goeker M."/>
            <person name="Salamov A.A."/>
            <person name="Wisecaver J.H."/>
            <person name="Long T.M."/>
            <person name="Calvey C.H."/>
            <person name="Aerts A.L."/>
            <person name="Barry K.W."/>
            <person name="Choi C."/>
            <person name="Clum A."/>
            <person name="Coughlan A.Y."/>
            <person name="Deshpande S."/>
            <person name="Douglass A.P."/>
            <person name="Hanson S.J."/>
            <person name="Klenk H.-P."/>
            <person name="LaButti K.M."/>
            <person name="Lapidus A."/>
            <person name="Lindquist E.A."/>
            <person name="Lipzen A.M."/>
            <person name="Meier-Kolthoff J.P."/>
            <person name="Ohm R.A."/>
            <person name="Otillar R.P."/>
            <person name="Pangilinan J.L."/>
            <person name="Peng Y."/>
            <person name="Rokas A."/>
            <person name="Rosa C.A."/>
            <person name="Scheuner C."/>
            <person name="Sibirny A.A."/>
            <person name="Slot J.C."/>
            <person name="Stielow J.B."/>
            <person name="Sun H."/>
            <person name="Kurtzman C.P."/>
            <person name="Blackwell M."/>
            <person name="Grigoriev I.V."/>
            <person name="Jeffries T.W."/>
        </authorList>
    </citation>
    <scope>NUCLEOTIDE SEQUENCE [LARGE SCALE GENOMIC DNA]</scope>
    <source>
        <strain evidence="7 8">DSM 6958</strain>
    </source>
</reference>
<keyword evidence="6" id="KW-0539">Nucleus</keyword>
<comment type="subcellular location">
    <subcellularLocation>
        <location evidence="2">Cytoplasm</location>
    </subcellularLocation>
    <subcellularLocation>
        <location evidence="1">Nucleus</location>
    </subcellularLocation>
</comment>
<dbReference type="Pfam" id="PF09135">
    <property type="entry name" value="Alb1"/>
    <property type="match status" value="1"/>
</dbReference>
<dbReference type="AlphaFoldDB" id="A0A1E3PK68"/>
<dbReference type="GO" id="GO:0005737">
    <property type="term" value="C:cytoplasm"/>
    <property type="evidence" value="ECO:0007669"/>
    <property type="project" value="UniProtKB-SubCell"/>
</dbReference>
<evidence type="ECO:0000256" key="3">
    <source>
        <dbReference type="ARBA" id="ARBA00022448"/>
    </source>
</evidence>
<dbReference type="GO" id="GO:0005634">
    <property type="term" value="C:nucleus"/>
    <property type="evidence" value="ECO:0007669"/>
    <property type="project" value="UniProtKB-SubCell"/>
</dbReference>
<dbReference type="GO" id="GO:0042254">
    <property type="term" value="P:ribosome biogenesis"/>
    <property type="evidence" value="ECO:0007669"/>
    <property type="project" value="UniProtKB-KW"/>
</dbReference>
<proteinExistence type="predicted"/>
<dbReference type="Proteomes" id="UP000095009">
    <property type="component" value="Unassembled WGS sequence"/>
</dbReference>
<protein>
    <submittedName>
        <fullName evidence="7">Uncharacterized protein</fullName>
    </submittedName>
</protein>
<evidence type="ECO:0000256" key="5">
    <source>
        <dbReference type="ARBA" id="ARBA00022517"/>
    </source>
</evidence>
<gene>
    <name evidence="7" type="ORF">NADFUDRAFT_46440</name>
</gene>
<evidence type="ECO:0000313" key="8">
    <source>
        <dbReference type="Proteomes" id="UP000095009"/>
    </source>
</evidence>
<evidence type="ECO:0000256" key="4">
    <source>
        <dbReference type="ARBA" id="ARBA00022490"/>
    </source>
</evidence>